<organism evidence="4 5">
    <name type="scientific">Rhodocista pekingensis</name>
    <dbReference type="NCBI Taxonomy" id="201185"/>
    <lineage>
        <taxon>Bacteria</taxon>
        <taxon>Pseudomonadati</taxon>
        <taxon>Pseudomonadota</taxon>
        <taxon>Alphaproteobacteria</taxon>
        <taxon>Rhodospirillales</taxon>
        <taxon>Azospirillaceae</taxon>
        <taxon>Rhodocista</taxon>
    </lineage>
</organism>
<keyword evidence="5" id="KW-1185">Reference proteome</keyword>
<accession>A0ABW2KUZ7</accession>
<feature type="domain" description="Glucose/Sorbosone dehydrogenase" evidence="3">
    <location>
        <begin position="68"/>
        <end position="389"/>
    </location>
</feature>
<dbReference type="PANTHER" id="PTHR19328:SF75">
    <property type="entry name" value="ALDOSE SUGAR DEHYDROGENASE YLII"/>
    <property type="match status" value="1"/>
</dbReference>
<comment type="caution">
    <text evidence="4">The sequence shown here is derived from an EMBL/GenBank/DDBJ whole genome shotgun (WGS) entry which is preliminary data.</text>
</comment>
<keyword evidence="2" id="KW-0732">Signal</keyword>
<evidence type="ECO:0000313" key="4">
    <source>
        <dbReference type="EMBL" id="MFC7333043.1"/>
    </source>
</evidence>
<name>A0ABW2KUZ7_9PROT</name>
<evidence type="ECO:0000256" key="2">
    <source>
        <dbReference type="SAM" id="SignalP"/>
    </source>
</evidence>
<dbReference type="PANTHER" id="PTHR19328">
    <property type="entry name" value="HEDGEHOG-INTERACTING PROTEIN"/>
    <property type="match status" value="1"/>
</dbReference>
<dbReference type="SUPFAM" id="SSF50952">
    <property type="entry name" value="Soluble quinoprotein glucose dehydrogenase"/>
    <property type="match status" value="1"/>
</dbReference>
<dbReference type="RefSeq" id="WP_377357868.1">
    <property type="nucleotide sequence ID" value="NZ_JBHTCM010000009.1"/>
</dbReference>
<dbReference type="Gene3D" id="2.120.10.30">
    <property type="entry name" value="TolB, C-terminal domain"/>
    <property type="match status" value="1"/>
</dbReference>
<protein>
    <submittedName>
        <fullName evidence="4">PQQ-dependent sugar dehydrogenase</fullName>
        <ecNumber evidence="4">1.1.5.-</ecNumber>
    </submittedName>
</protein>
<sequence length="401" mass="42482">MRAGLMRAGLGRAALVRACLAVAGLAAVGPAVGIPASAGAVAAPREFNTWPAPAARQAVKVTPVVDGLDHPWSVAFLPDGRLLVTERTGRLRTVQEGRLLPEPVAGLPPIEEVGQGGLLEVALHPDHARNRLVYLSYAEPDPSGRGHRTAIARFRDGNGTAEDFQVLYRGTSDRTRHHFGSRIVFGTDGKLYFSIGDRGTDKRAQDPADSSGSILRLNDDGSVPGDNPFVGRPGHLPELYSMGNRNPQGLAVQPGTGLIWESEHGPQGGDEINIIRAGANYGWPVITYGKTYGLGLPIGEGTEKTGMTQPELYFVPSLALAGMTFYTGDALPAWKGDLIIALLGGGIVRLDVEGDRVVAAERLLEEELGRTRHVAQGPDGALYALVDEGAPGGRLVRIDPQ</sequence>
<feature type="signal peptide" evidence="2">
    <location>
        <begin position="1"/>
        <end position="42"/>
    </location>
</feature>
<dbReference type="InterPro" id="IPR011042">
    <property type="entry name" value="6-blade_b-propeller_TolB-like"/>
</dbReference>
<dbReference type="Proteomes" id="UP001596456">
    <property type="component" value="Unassembled WGS sequence"/>
</dbReference>
<keyword evidence="4" id="KW-0560">Oxidoreductase</keyword>
<dbReference type="InterPro" id="IPR012938">
    <property type="entry name" value="Glc/Sorbosone_DH"/>
</dbReference>
<dbReference type="EMBL" id="JBHTCM010000009">
    <property type="protein sequence ID" value="MFC7333043.1"/>
    <property type="molecule type" value="Genomic_DNA"/>
</dbReference>
<feature type="chain" id="PRO_5046596793" evidence="2">
    <location>
        <begin position="43"/>
        <end position="401"/>
    </location>
</feature>
<evidence type="ECO:0000259" key="3">
    <source>
        <dbReference type="Pfam" id="PF07995"/>
    </source>
</evidence>
<proteinExistence type="predicted"/>
<dbReference type="InterPro" id="IPR011041">
    <property type="entry name" value="Quinoprot_gluc/sorb_DH_b-prop"/>
</dbReference>
<evidence type="ECO:0000256" key="1">
    <source>
        <dbReference type="SAM" id="MobiDB-lite"/>
    </source>
</evidence>
<evidence type="ECO:0000313" key="5">
    <source>
        <dbReference type="Proteomes" id="UP001596456"/>
    </source>
</evidence>
<feature type="region of interest" description="Disordered" evidence="1">
    <location>
        <begin position="197"/>
        <end position="224"/>
    </location>
</feature>
<reference evidence="5" key="1">
    <citation type="journal article" date="2019" name="Int. J. Syst. Evol. Microbiol.">
        <title>The Global Catalogue of Microorganisms (GCM) 10K type strain sequencing project: providing services to taxonomists for standard genome sequencing and annotation.</title>
        <authorList>
            <consortium name="The Broad Institute Genomics Platform"/>
            <consortium name="The Broad Institute Genome Sequencing Center for Infectious Disease"/>
            <person name="Wu L."/>
            <person name="Ma J."/>
        </authorList>
    </citation>
    <scope>NUCLEOTIDE SEQUENCE [LARGE SCALE GENOMIC DNA]</scope>
    <source>
        <strain evidence="5">CGMCC 1.16275</strain>
    </source>
</reference>
<dbReference type="Pfam" id="PF07995">
    <property type="entry name" value="GSDH"/>
    <property type="match status" value="1"/>
</dbReference>
<gene>
    <name evidence="4" type="ORF">ACFQPS_07700</name>
</gene>
<dbReference type="EC" id="1.1.5.-" evidence="4"/>
<dbReference type="GO" id="GO:0016491">
    <property type="term" value="F:oxidoreductase activity"/>
    <property type="evidence" value="ECO:0007669"/>
    <property type="project" value="UniProtKB-KW"/>
</dbReference>